<dbReference type="InterPro" id="IPR014001">
    <property type="entry name" value="Helicase_ATP-bd"/>
</dbReference>
<dbReference type="Pfam" id="PF00270">
    <property type="entry name" value="DEAD"/>
    <property type="match status" value="1"/>
</dbReference>
<sequence>MSSPAERYAAARERNTRDRGAVGRFTARLDFPLDDFQLAAISAVDAGQGVLVAAPTGAGKTIVGEFAVALALETGRKAFYTTPIKALSNQKYHDLVAQHGSDKVGLLTGDASVNGEAPVVVMTTEVLRNMMYAGSHTLAGLGFVVMDEVHYLADRFRGAVWEEVIIHLPESVQVISLSATVSNAEEFGDWLRTVRGNMEVIVSEVRPVPLWQHMMVGKDLMDLFVHEGDGLVVDPSGPAQQTSINPELISRIMSTQRDARWRRDDAGGPRGRRGRPHGRDDRGRSGRGRAERSGGGYDRRRGDGRPGGDDADHTRGHGGAGSLPGGTASRSEVIDRLDREGLLPAITFIFSRAGCEGAVTQLLSRGTRLVPPQEGERIRRLVEERVAEVDERDLPVLGYHDFVEGLSRGFAAHHAGMLPLFREIVEELFTAGRIKAVFATETLALGINMPARTVVLEKLVKFNGEEHAPVTPAEYTQLTGRAGRRGIDIEGHAVVLHRRGLDPIDVAGLASTRTYPLRSSFRPTYNMAVNLVAQFGREVAHELLQSSFAQFQADRAVVGLASQVRRNEEAMAGYAESMHCELGDFREYARLRRELSDAEKTAARRRSASLRAEIAVSLEELSPGDVLSLPQGRRKGMAIVLTVPSKPGRSPEPSILDSDAQLRRLTVHDLQDPVIPVARVAIPRGFNPRNVRSRKDLAATLRAQVPFEPPPSQWPSTEAAGQRVRGHQGEPEQTRASGAGEGSGATRHTDPDELRSRLRAHPCHQCPDREDHARWAERWWKLRRDTDDLQRRVSGRTNTVAKTFDRICTLLSELGYLTEDGQQVTDAGASLRRIYTEKDLVAAQAITQGTWQRLDAAGLAAVVSTLIHEPRGSDESPSPRWPTTEVEEAFHEMVAIWSQLTDREADHRLPLTGELDPGIAWMIHRWASGRALDEVLRDSELSAGDFVRRSKQVVDLLGQIAQAADGPVSATARRATDAMLRGVVAADRMD</sequence>
<dbReference type="EMBL" id="CP099490">
    <property type="protein sequence ID" value="USQ74806.1"/>
    <property type="molecule type" value="Genomic_DNA"/>
</dbReference>
<dbReference type="InterPro" id="IPR058621">
    <property type="entry name" value="SH3_HelY"/>
</dbReference>
<evidence type="ECO:0000313" key="8">
    <source>
        <dbReference type="EMBL" id="USQ74806.1"/>
    </source>
</evidence>
<protein>
    <submittedName>
        <fullName evidence="8">DEAD/DEAH box helicase</fullName>
    </submittedName>
</protein>
<evidence type="ECO:0000313" key="9">
    <source>
        <dbReference type="Proteomes" id="UP001056535"/>
    </source>
</evidence>
<dbReference type="InterPro" id="IPR001650">
    <property type="entry name" value="Helicase_C-like"/>
</dbReference>
<dbReference type="Pfam" id="PF00271">
    <property type="entry name" value="Helicase_C"/>
    <property type="match status" value="1"/>
</dbReference>
<feature type="compositionally biased region" description="Basic and acidic residues" evidence="5">
    <location>
        <begin position="257"/>
        <end position="267"/>
    </location>
</feature>
<dbReference type="Proteomes" id="UP001056535">
    <property type="component" value="Chromosome"/>
</dbReference>
<dbReference type="Pfam" id="PF26090">
    <property type="entry name" value="SH3_HelY"/>
    <property type="match status" value="1"/>
</dbReference>
<dbReference type="SMART" id="SM00487">
    <property type="entry name" value="DEXDc"/>
    <property type="match status" value="1"/>
</dbReference>
<dbReference type="InterPro" id="IPR011545">
    <property type="entry name" value="DEAD/DEAH_box_helicase_dom"/>
</dbReference>
<dbReference type="PANTHER" id="PTHR12131">
    <property type="entry name" value="ATP-DEPENDENT RNA AND DNA HELICASE"/>
    <property type="match status" value="1"/>
</dbReference>
<evidence type="ECO:0000256" key="1">
    <source>
        <dbReference type="ARBA" id="ARBA00022741"/>
    </source>
</evidence>
<evidence type="ECO:0000256" key="5">
    <source>
        <dbReference type="SAM" id="MobiDB-lite"/>
    </source>
</evidence>
<feature type="domain" description="Helicase C-terminal" evidence="7">
    <location>
        <begin position="329"/>
        <end position="533"/>
    </location>
</feature>
<name>A0ABY4YDG9_9MICO</name>
<dbReference type="SUPFAM" id="SSF52540">
    <property type="entry name" value="P-loop containing nucleoside triphosphate hydrolases"/>
    <property type="match status" value="1"/>
</dbReference>
<organism evidence="8 9">
    <name type="scientific">Ornithinimicrobium cryptoxanthini</name>
    <dbReference type="NCBI Taxonomy" id="2934161"/>
    <lineage>
        <taxon>Bacteria</taxon>
        <taxon>Bacillati</taxon>
        <taxon>Actinomycetota</taxon>
        <taxon>Actinomycetes</taxon>
        <taxon>Micrococcales</taxon>
        <taxon>Ornithinimicrobiaceae</taxon>
        <taxon>Ornithinimicrobium</taxon>
    </lineage>
</organism>
<feature type="compositionally biased region" description="Basic and acidic residues" evidence="5">
    <location>
        <begin position="277"/>
        <end position="315"/>
    </location>
</feature>
<evidence type="ECO:0000256" key="2">
    <source>
        <dbReference type="ARBA" id="ARBA00022801"/>
    </source>
</evidence>
<accession>A0ABY4YDG9</accession>
<dbReference type="PROSITE" id="PS51192">
    <property type="entry name" value="HELICASE_ATP_BIND_1"/>
    <property type="match status" value="1"/>
</dbReference>
<evidence type="ECO:0000256" key="3">
    <source>
        <dbReference type="ARBA" id="ARBA00022806"/>
    </source>
</evidence>
<feature type="domain" description="Helicase ATP-binding" evidence="6">
    <location>
        <begin position="41"/>
        <end position="199"/>
    </location>
</feature>
<gene>
    <name evidence="8" type="ORF">NF557_08980</name>
</gene>
<evidence type="ECO:0000259" key="7">
    <source>
        <dbReference type="PROSITE" id="PS51194"/>
    </source>
</evidence>
<dbReference type="InterPro" id="IPR012961">
    <property type="entry name" value="Ski2/MTR4_C"/>
</dbReference>
<keyword evidence="1" id="KW-0547">Nucleotide-binding</keyword>
<evidence type="ECO:0000259" key="6">
    <source>
        <dbReference type="PROSITE" id="PS51192"/>
    </source>
</evidence>
<dbReference type="CDD" id="cd18795">
    <property type="entry name" value="SF2_C_Ski2"/>
    <property type="match status" value="1"/>
</dbReference>
<dbReference type="Pfam" id="PF08148">
    <property type="entry name" value="DSHCT"/>
    <property type="match status" value="1"/>
</dbReference>
<dbReference type="Gene3D" id="3.40.50.300">
    <property type="entry name" value="P-loop containing nucleotide triphosphate hydrolases"/>
    <property type="match status" value="2"/>
</dbReference>
<proteinExistence type="predicted"/>
<evidence type="ECO:0000256" key="4">
    <source>
        <dbReference type="ARBA" id="ARBA00022840"/>
    </source>
</evidence>
<feature type="compositionally biased region" description="Basic and acidic residues" evidence="5">
    <location>
        <begin position="747"/>
        <end position="756"/>
    </location>
</feature>
<reference evidence="8" key="1">
    <citation type="submission" date="2022-06" db="EMBL/GenBank/DDBJ databases">
        <title>Ornithinimicrobium JY.X270.</title>
        <authorList>
            <person name="Huang Y."/>
        </authorList>
    </citation>
    <scope>NUCLEOTIDE SEQUENCE</scope>
    <source>
        <strain evidence="8">JY.X270</strain>
    </source>
</reference>
<dbReference type="InterPro" id="IPR050699">
    <property type="entry name" value="RNA-DNA_Helicase"/>
</dbReference>
<dbReference type="SMART" id="SM00490">
    <property type="entry name" value="HELICc"/>
    <property type="match status" value="1"/>
</dbReference>
<dbReference type="PROSITE" id="PS51194">
    <property type="entry name" value="HELICASE_CTER"/>
    <property type="match status" value="1"/>
</dbReference>
<keyword evidence="3 8" id="KW-0347">Helicase</keyword>
<keyword evidence="9" id="KW-1185">Reference proteome</keyword>
<dbReference type="InterPro" id="IPR027417">
    <property type="entry name" value="P-loop_NTPase"/>
</dbReference>
<keyword evidence="4" id="KW-0067">ATP-binding</keyword>
<dbReference type="RefSeq" id="WP_252618863.1">
    <property type="nucleotide sequence ID" value="NZ_CP099490.1"/>
</dbReference>
<dbReference type="GO" id="GO:0004386">
    <property type="term" value="F:helicase activity"/>
    <property type="evidence" value="ECO:0007669"/>
    <property type="project" value="UniProtKB-KW"/>
</dbReference>
<dbReference type="PANTHER" id="PTHR12131:SF1">
    <property type="entry name" value="ATP-DEPENDENT RNA HELICASE SUPV3L1, MITOCHONDRIAL-RELATED"/>
    <property type="match status" value="1"/>
</dbReference>
<keyword evidence="2" id="KW-0378">Hydrolase</keyword>
<feature type="region of interest" description="Disordered" evidence="5">
    <location>
        <begin position="234"/>
        <end position="330"/>
    </location>
</feature>
<dbReference type="SMART" id="SM01142">
    <property type="entry name" value="DSHCT"/>
    <property type="match status" value="1"/>
</dbReference>
<feature type="region of interest" description="Disordered" evidence="5">
    <location>
        <begin position="704"/>
        <end position="756"/>
    </location>
</feature>
<dbReference type="Gene3D" id="1.10.3380.30">
    <property type="match status" value="1"/>
</dbReference>